<gene>
    <name evidence="9" type="ORF">NXF25_012251</name>
</gene>
<keyword evidence="7 8" id="KW-0472">Membrane</keyword>
<evidence type="ECO:0000256" key="3">
    <source>
        <dbReference type="ARBA" id="ARBA00022475"/>
    </source>
</evidence>
<evidence type="ECO:0000256" key="6">
    <source>
        <dbReference type="ARBA" id="ARBA00022989"/>
    </source>
</evidence>
<dbReference type="GO" id="GO:0005886">
    <property type="term" value="C:plasma membrane"/>
    <property type="evidence" value="ECO:0007669"/>
    <property type="project" value="UniProtKB-SubCell"/>
</dbReference>
<evidence type="ECO:0000256" key="7">
    <source>
        <dbReference type="ARBA" id="ARBA00023136"/>
    </source>
</evidence>
<comment type="subcellular location">
    <subcellularLocation>
        <location evidence="8">Cell junction</location>
        <location evidence="8">Tight junction</location>
    </subcellularLocation>
    <subcellularLocation>
        <location evidence="8">Cell membrane</location>
        <topology evidence="8">Multi-pass membrane protein</topology>
    </subcellularLocation>
</comment>
<comment type="similarity">
    <text evidence="1 8">Belongs to the claudin family.</text>
</comment>
<keyword evidence="10" id="KW-1185">Reference proteome</keyword>
<feature type="transmembrane region" description="Helical" evidence="8">
    <location>
        <begin position="56"/>
        <end position="76"/>
    </location>
</feature>
<comment type="caution">
    <text evidence="9">The sequence shown here is derived from an EMBL/GenBank/DDBJ whole genome shotgun (WGS) entry which is preliminary data.</text>
</comment>
<organism evidence="9 10">
    <name type="scientific">Crotalus adamanteus</name>
    <name type="common">Eastern diamondback rattlesnake</name>
    <dbReference type="NCBI Taxonomy" id="8729"/>
    <lineage>
        <taxon>Eukaryota</taxon>
        <taxon>Metazoa</taxon>
        <taxon>Chordata</taxon>
        <taxon>Craniata</taxon>
        <taxon>Vertebrata</taxon>
        <taxon>Euteleostomi</taxon>
        <taxon>Lepidosauria</taxon>
        <taxon>Squamata</taxon>
        <taxon>Bifurcata</taxon>
        <taxon>Unidentata</taxon>
        <taxon>Episquamata</taxon>
        <taxon>Toxicofera</taxon>
        <taxon>Serpentes</taxon>
        <taxon>Colubroidea</taxon>
        <taxon>Viperidae</taxon>
        <taxon>Crotalinae</taxon>
        <taxon>Crotalus</taxon>
    </lineage>
</organism>
<comment type="caution">
    <text evidence="8">Lacks conserved residue(s) required for the propagation of feature annotation.</text>
</comment>
<keyword evidence="6 8" id="KW-1133">Transmembrane helix</keyword>
<sequence length="169" mass="18737">MSATCRGLWWECVTNAFDGITTCDEYDSIFADHPGRRTCAEVKLVLTRVLLITADLLAGLGFVFLLLGLDCVKFLLDQPGIKNRICFFSGLVLLTGGSLAHGIWSRGGCGVDMGRLSWGYTPRSSFFLSWHCAMDLESAAWLLRCPLDGGDQPLKDVNTFSHLWTHEKM</sequence>
<comment type="function">
    <text evidence="8">Claudins function as major constituents of the tight junction complexes that regulate the permeability of epithelia.</text>
</comment>
<name>A0AAW1BI76_CROAD</name>
<keyword evidence="4 8" id="KW-0812">Transmembrane</keyword>
<keyword evidence="5 8" id="KW-0965">Cell junction</keyword>
<dbReference type="AlphaFoldDB" id="A0AAW1BI76"/>
<evidence type="ECO:0000256" key="4">
    <source>
        <dbReference type="ARBA" id="ARBA00022692"/>
    </source>
</evidence>
<dbReference type="GO" id="GO:0005923">
    <property type="term" value="C:bicellular tight junction"/>
    <property type="evidence" value="ECO:0007669"/>
    <property type="project" value="UniProtKB-SubCell"/>
</dbReference>
<keyword evidence="3 8" id="KW-1003">Cell membrane</keyword>
<dbReference type="Gene3D" id="1.20.140.150">
    <property type="match status" value="1"/>
</dbReference>
<keyword evidence="2 8" id="KW-0796">Tight junction</keyword>
<accession>A0AAW1BI76</accession>
<feature type="transmembrane region" description="Helical" evidence="8">
    <location>
        <begin position="85"/>
        <end position="104"/>
    </location>
</feature>
<dbReference type="Proteomes" id="UP001474421">
    <property type="component" value="Unassembled WGS sequence"/>
</dbReference>
<dbReference type="PROSITE" id="PS01346">
    <property type="entry name" value="CLAUDIN"/>
    <property type="match status" value="1"/>
</dbReference>
<evidence type="ECO:0000256" key="1">
    <source>
        <dbReference type="ARBA" id="ARBA00008295"/>
    </source>
</evidence>
<dbReference type="GO" id="GO:0005198">
    <property type="term" value="F:structural molecule activity"/>
    <property type="evidence" value="ECO:0007669"/>
    <property type="project" value="InterPro"/>
</dbReference>
<reference evidence="9 10" key="1">
    <citation type="journal article" date="2024" name="Proc. Natl. Acad. Sci. U.S.A.">
        <title>The genetic regulatory architecture and epigenomic basis for age-related changes in rattlesnake venom.</title>
        <authorList>
            <person name="Hogan M.P."/>
            <person name="Holding M.L."/>
            <person name="Nystrom G.S."/>
            <person name="Colston T.J."/>
            <person name="Bartlett D.A."/>
            <person name="Mason A.J."/>
            <person name="Ellsworth S.A."/>
            <person name="Rautsaw R.M."/>
            <person name="Lawrence K.C."/>
            <person name="Strickland J.L."/>
            <person name="He B."/>
            <person name="Fraser P."/>
            <person name="Margres M.J."/>
            <person name="Gilbert D.M."/>
            <person name="Gibbs H.L."/>
            <person name="Parkinson C.L."/>
            <person name="Rokyta D.R."/>
        </authorList>
    </citation>
    <scope>NUCLEOTIDE SEQUENCE [LARGE SCALE GENOMIC DNA]</scope>
    <source>
        <strain evidence="9">DRR0105</strain>
    </source>
</reference>
<dbReference type="InterPro" id="IPR017974">
    <property type="entry name" value="Claudin_CS"/>
</dbReference>
<evidence type="ECO:0000313" key="10">
    <source>
        <dbReference type="Proteomes" id="UP001474421"/>
    </source>
</evidence>
<evidence type="ECO:0000256" key="5">
    <source>
        <dbReference type="ARBA" id="ARBA00022949"/>
    </source>
</evidence>
<evidence type="ECO:0000313" key="9">
    <source>
        <dbReference type="EMBL" id="KAK9401537.1"/>
    </source>
</evidence>
<proteinExistence type="inferred from homology"/>
<evidence type="ECO:0000256" key="2">
    <source>
        <dbReference type="ARBA" id="ARBA00022427"/>
    </source>
</evidence>
<protein>
    <recommendedName>
        <fullName evidence="8">Claudin</fullName>
    </recommendedName>
</protein>
<evidence type="ECO:0000256" key="8">
    <source>
        <dbReference type="RuleBase" id="RU060637"/>
    </source>
</evidence>
<dbReference type="InterPro" id="IPR006187">
    <property type="entry name" value="Claudin"/>
</dbReference>
<dbReference type="EMBL" id="JAOTOJ010000005">
    <property type="protein sequence ID" value="KAK9401537.1"/>
    <property type="molecule type" value="Genomic_DNA"/>
</dbReference>
<dbReference type="PANTHER" id="PTHR12002">
    <property type="entry name" value="CLAUDIN"/>
    <property type="match status" value="1"/>
</dbReference>